<dbReference type="AlphaFoldDB" id="A0AAV5DZT4"/>
<comment type="similarity">
    <text evidence="3">Belongs to the SINA (Seven in absentia) family.</text>
</comment>
<protein>
    <recommendedName>
        <fullName evidence="4">RING-type E3 ubiquitin transferase</fullName>
        <ecNumber evidence="4">2.3.2.27</ecNumber>
    </recommendedName>
</protein>
<evidence type="ECO:0000256" key="3">
    <source>
        <dbReference type="ARBA" id="ARBA00009119"/>
    </source>
</evidence>
<dbReference type="PANTHER" id="PTHR46632">
    <property type="entry name" value="E3 UBIQUITIN-PROTEIN LIGASE SINA-LIKE 4"/>
    <property type="match status" value="1"/>
</dbReference>
<dbReference type="CDD" id="cd01989">
    <property type="entry name" value="USP_STK_Ubox_N"/>
    <property type="match status" value="1"/>
</dbReference>
<keyword evidence="7 11" id="KW-0863">Zinc-finger</keyword>
<evidence type="ECO:0000256" key="4">
    <source>
        <dbReference type="ARBA" id="ARBA00012483"/>
    </source>
</evidence>
<feature type="domain" description="SIAH-type" evidence="14">
    <location>
        <begin position="613"/>
        <end position="671"/>
    </location>
</feature>
<gene>
    <name evidence="15" type="primary">gb02732</name>
    <name evidence="15" type="ORF">PR202_gb02732</name>
</gene>
<sequence>MMEILSPSPPPSPCPAVDSQLHRRLRCGGSRREHRSEAWVHVAVGRSPEKTLGLLRWTLRRFQCGRIALLHVHQPSPLIPTLLGKIPAGQATEELVLSHRKSEKEEMNKILLTYLAFCHRAQVQATLLVTENDQIHDGILTLVNQHGVTKLVMGSTPDHCFKLKPSYGKESLMVRNAPAFCEIWFVWRGRHIWTREASSDTDNRIQDDLMTTKRIRFTPYGDNVESILDEGYIAYQASIMADLKLDIVPGNDGLNDCDALEARECNHFYNMGIANWRDAETELNSTFWSDSSVHMETVQLYSTETLDRNIKEVMIEAEGSRKEAFVELLKRKETESDVASAFSRAKVSDSARKQEMRTREELEILLASTRKQHEELVKNKERVAAGLKSSMGRLAILDARTATISLRMCEAAAELEVIQSSIETLRQEKTKVQDTYGLASEVRRAMSCDKLSSVLDKSAGDWPMEVAGRLAEFGIKCSEASSRDRPELTPEMPMNMTMDKREQRRSSKKARVEESARVQVKEEATEEGGETGAGAMVAVEAVPPREELTVKIYKDKLHCPFCTLPLKPPIFQCESGHSVCGMCHAMLLKDKCYACGRDGGYRRNAPLEDFVGWHRIPCPYGEYGCHANVTYHEAGAHQLACPFAPCRCSEPGCAFAGAPPELRDHLAAAPHSWPVDKLRYGVNTKFSLPASLPRRLLVAEEEDGRVFLVSASARAVDPSYRRVSVVCVRASGAAAAGPPYTCSMWVTGHKSAVSGRSEIVMVQGMDVPRCSELGEAAAAKEAVGLMVRNDYLHGEAMEMRLCVKIDKVQA</sequence>
<keyword evidence="12" id="KW-0175">Coiled coil</keyword>
<dbReference type="InterPro" id="IPR013010">
    <property type="entry name" value="Znf_SIAH"/>
</dbReference>
<keyword evidence="6" id="KW-0479">Metal-binding</keyword>
<dbReference type="InterPro" id="IPR014729">
    <property type="entry name" value="Rossmann-like_a/b/a_fold"/>
</dbReference>
<dbReference type="PANTHER" id="PTHR46632:SF33">
    <property type="entry name" value="SIAH-TYPE DOMAIN-CONTAINING PROTEIN"/>
    <property type="match status" value="1"/>
</dbReference>
<name>A0AAV5DZT4_ELECO</name>
<proteinExistence type="inferred from homology"/>
<evidence type="ECO:0000256" key="7">
    <source>
        <dbReference type="ARBA" id="ARBA00022771"/>
    </source>
</evidence>
<dbReference type="InterPro" id="IPR049548">
    <property type="entry name" value="Sina-like_RING"/>
</dbReference>
<dbReference type="InterPro" id="IPR013083">
    <property type="entry name" value="Znf_RING/FYVE/PHD"/>
</dbReference>
<evidence type="ECO:0000256" key="11">
    <source>
        <dbReference type="PROSITE-ProRule" id="PRU00455"/>
    </source>
</evidence>
<evidence type="ECO:0000256" key="2">
    <source>
        <dbReference type="ARBA" id="ARBA00004906"/>
    </source>
</evidence>
<dbReference type="Pfam" id="PF21362">
    <property type="entry name" value="Sina_RING"/>
    <property type="match status" value="1"/>
</dbReference>
<evidence type="ECO:0000256" key="12">
    <source>
        <dbReference type="SAM" id="Coils"/>
    </source>
</evidence>
<dbReference type="SUPFAM" id="SSF49599">
    <property type="entry name" value="TRAF domain-like"/>
    <property type="match status" value="1"/>
</dbReference>
<comment type="caution">
    <text evidence="15">The sequence shown here is derived from an EMBL/GenBank/DDBJ whole genome shotgun (WGS) entry which is preliminary data.</text>
</comment>
<dbReference type="CDD" id="cd16571">
    <property type="entry name" value="RING-HC_SIAHs"/>
    <property type="match status" value="1"/>
</dbReference>
<evidence type="ECO:0000256" key="13">
    <source>
        <dbReference type="SAM" id="MobiDB-lite"/>
    </source>
</evidence>
<evidence type="ECO:0000259" key="14">
    <source>
        <dbReference type="PROSITE" id="PS51081"/>
    </source>
</evidence>
<keyword evidence="9" id="KW-0862">Zinc</keyword>
<dbReference type="EMBL" id="BQKI01000072">
    <property type="protein sequence ID" value="GJN15791.1"/>
    <property type="molecule type" value="Genomic_DNA"/>
</dbReference>
<feature type="region of interest" description="Disordered" evidence="13">
    <location>
        <begin position="481"/>
        <end position="531"/>
    </location>
</feature>
<dbReference type="Gene3D" id="3.40.50.620">
    <property type="entry name" value="HUPs"/>
    <property type="match status" value="1"/>
</dbReference>
<keyword evidence="16" id="KW-1185">Reference proteome</keyword>
<dbReference type="SUPFAM" id="SSF52402">
    <property type="entry name" value="Adenine nucleotide alpha hydrolases-like"/>
    <property type="match status" value="1"/>
</dbReference>
<evidence type="ECO:0000256" key="1">
    <source>
        <dbReference type="ARBA" id="ARBA00000900"/>
    </source>
</evidence>
<evidence type="ECO:0000256" key="5">
    <source>
        <dbReference type="ARBA" id="ARBA00022679"/>
    </source>
</evidence>
<dbReference type="InterPro" id="IPR044286">
    <property type="entry name" value="SINL_plant"/>
</dbReference>
<evidence type="ECO:0000256" key="6">
    <source>
        <dbReference type="ARBA" id="ARBA00022723"/>
    </source>
</evidence>
<feature type="compositionally biased region" description="Basic and acidic residues" evidence="13">
    <location>
        <begin position="498"/>
        <end position="523"/>
    </location>
</feature>
<dbReference type="GO" id="GO:0061630">
    <property type="term" value="F:ubiquitin protein ligase activity"/>
    <property type="evidence" value="ECO:0007669"/>
    <property type="project" value="UniProtKB-EC"/>
</dbReference>
<comment type="pathway">
    <text evidence="2">Protein modification; protein ubiquitination.</text>
</comment>
<comment type="function">
    <text evidence="10">E3 ubiquitin-protein ligase that mediates ubiquitination and subsequent proteasomal degradation of target proteins. E3 ubiquitin ligases accept ubiquitin from an E2 ubiquitin-conjugating enzyme in the form of a thioester and then directly transfers the ubiquitin to targeted substrates. It probably triggers the ubiquitin-mediated degradation of different substrates.</text>
</comment>
<keyword evidence="8" id="KW-0833">Ubl conjugation pathway</keyword>
<dbReference type="Proteomes" id="UP001054889">
    <property type="component" value="Unassembled WGS sequence"/>
</dbReference>
<evidence type="ECO:0000313" key="16">
    <source>
        <dbReference type="Proteomes" id="UP001054889"/>
    </source>
</evidence>
<evidence type="ECO:0000313" key="15">
    <source>
        <dbReference type="EMBL" id="GJN15791.1"/>
    </source>
</evidence>
<dbReference type="EC" id="2.3.2.27" evidence="4"/>
<reference evidence="15" key="1">
    <citation type="journal article" date="2018" name="DNA Res.">
        <title>Multiple hybrid de novo genome assembly of finger millet, an orphan allotetraploid crop.</title>
        <authorList>
            <person name="Hatakeyama M."/>
            <person name="Aluri S."/>
            <person name="Balachadran M.T."/>
            <person name="Sivarajan S.R."/>
            <person name="Patrignani A."/>
            <person name="Gruter S."/>
            <person name="Poveda L."/>
            <person name="Shimizu-Inatsugi R."/>
            <person name="Baeten J."/>
            <person name="Francoijs K.J."/>
            <person name="Nataraja K.N."/>
            <person name="Reddy Y.A.N."/>
            <person name="Phadnis S."/>
            <person name="Ravikumar R.L."/>
            <person name="Schlapbach R."/>
            <person name="Sreeman S.M."/>
            <person name="Shimizu K.K."/>
        </authorList>
    </citation>
    <scope>NUCLEOTIDE SEQUENCE</scope>
</reference>
<keyword evidence="5" id="KW-0808">Transferase</keyword>
<evidence type="ECO:0000256" key="9">
    <source>
        <dbReference type="ARBA" id="ARBA00022833"/>
    </source>
</evidence>
<reference evidence="15" key="2">
    <citation type="submission" date="2021-12" db="EMBL/GenBank/DDBJ databases">
        <title>Resequencing data analysis of finger millet.</title>
        <authorList>
            <person name="Hatakeyama M."/>
            <person name="Aluri S."/>
            <person name="Balachadran M.T."/>
            <person name="Sivarajan S.R."/>
            <person name="Poveda L."/>
            <person name="Shimizu-Inatsugi R."/>
            <person name="Schlapbach R."/>
            <person name="Sreeman S.M."/>
            <person name="Shimizu K.K."/>
        </authorList>
    </citation>
    <scope>NUCLEOTIDE SEQUENCE</scope>
</reference>
<dbReference type="PROSITE" id="PS51081">
    <property type="entry name" value="ZF_SIAH"/>
    <property type="match status" value="1"/>
</dbReference>
<evidence type="ECO:0000256" key="8">
    <source>
        <dbReference type="ARBA" id="ARBA00022786"/>
    </source>
</evidence>
<dbReference type="GO" id="GO:0008270">
    <property type="term" value="F:zinc ion binding"/>
    <property type="evidence" value="ECO:0007669"/>
    <property type="project" value="UniProtKB-KW"/>
</dbReference>
<accession>A0AAV5DZT4</accession>
<feature type="coiled-coil region" evidence="12">
    <location>
        <begin position="352"/>
        <end position="379"/>
    </location>
</feature>
<dbReference type="Gene3D" id="3.30.40.10">
    <property type="entry name" value="Zinc/RING finger domain, C3HC4 (zinc finger)"/>
    <property type="match status" value="1"/>
</dbReference>
<evidence type="ECO:0000256" key="10">
    <source>
        <dbReference type="ARBA" id="ARBA00024004"/>
    </source>
</evidence>
<organism evidence="15 16">
    <name type="scientific">Eleusine coracana subsp. coracana</name>
    <dbReference type="NCBI Taxonomy" id="191504"/>
    <lineage>
        <taxon>Eukaryota</taxon>
        <taxon>Viridiplantae</taxon>
        <taxon>Streptophyta</taxon>
        <taxon>Embryophyta</taxon>
        <taxon>Tracheophyta</taxon>
        <taxon>Spermatophyta</taxon>
        <taxon>Magnoliopsida</taxon>
        <taxon>Liliopsida</taxon>
        <taxon>Poales</taxon>
        <taxon>Poaceae</taxon>
        <taxon>PACMAD clade</taxon>
        <taxon>Chloridoideae</taxon>
        <taxon>Cynodonteae</taxon>
        <taxon>Eleusininae</taxon>
        <taxon>Eleusine</taxon>
    </lineage>
</organism>
<comment type="catalytic activity">
    <reaction evidence="1">
        <text>S-ubiquitinyl-[E2 ubiquitin-conjugating enzyme]-L-cysteine + [acceptor protein]-L-lysine = [E2 ubiquitin-conjugating enzyme]-L-cysteine + N(6)-ubiquitinyl-[acceptor protein]-L-lysine.</text>
        <dbReference type="EC" id="2.3.2.27"/>
    </reaction>
</comment>